<proteinExistence type="predicted"/>
<organism evidence="1 2">
    <name type="scientific">Fimbriiglobus ruber</name>
    <dbReference type="NCBI Taxonomy" id="1908690"/>
    <lineage>
        <taxon>Bacteria</taxon>
        <taxon>Pseudomonadati</taxon>
        <taxon>Planctomycetota</taxon>
        <taxon>Planctomycetia</taxon>
        <taxon>Gemmatales</taxon>
        <taxon>Gemmataceae</taxon>
        <taxon>Fimbriiglobus</taxon>
    </lineage>
</organism>
<evidence type="ECO:0000313" key="2">
    <source>
        <dbReference type="Proteomes" id="UP000214646"/>
    </source>
</evidence>
<dbReference type="AlphaFoldDB" id="A0A225DQA5"/>
<keyword evidence="2" id="KW-1185">Reference proteome</keyword>
<evidence type="ECO:0000313" key="1">
    <source>
        <dbReference type="EMBL" id="OWK43471.1"/>
    </source>
</evidence>
<dbReference type="EMBL" id="NIDE01000004">
    <property type="protein sequence ID" value="OWK43471.1"/>
    <property type="molecule type" value="Genomic_DNA"/>
</dbReference>
<accession>A0A225DQA5</accession>
<gene>
    <name evidence="1" type="ORF">FRUB_03070</name>
</gene>
<name>A0A225DQA5_9BACT</name>
<dbReference type="Proteomes" id="UP000214646">
    <property type="component" value="Unassembled WGS sequence"/>
</dbReference>
<comment type="caution">
    <text evidence="1">The sequence shown here is derived from an EMBL/GenBank/DDBJ whole genome shotgun (WGS) entry which is preliminary data.</text>
</comment>
<reference evidence="2" key="1">
    <citation type="submission" date="2017-06" db="EMBL/GenBank/DDBJ databases">
        <title>Genome analysis of Fimbriiglobus ruber SP5, the first member of the order Planctomycetales with confirmed chitinolytic capability.</title>
        <authorList>
            <person name="Ravin N.V."/>
            <person name="Rakitin A.L."/>
            <person name="Ivanova A.A."/>
            <person name="Beletsky A.V."/>
            <person name="Kulichevskaya I.S."/>
            <person name="Mardanov A.V."/>
            <person name="Dedysh S.N."/>
        </authorList>
    </citation>
    <scope>NUCLEOTIDE SEQUENCE [LARGE SCALE GENOMIC DNA]</scope>
    <source>
        <strain evidence="2">SP5</strain>
    </source>
</reference>
<sequence length="65" mass="7103">MTGGDPAAVSPNSAEPARRAVKSLYRILEEVAVTCAARRKVVLGFGKHSLSRVRAARRGTRLRER</sequence>
<protein>
    <submittedName>
        <fullName evidence="1">Uncharacterized protein</fullName>
    </submittedName>
</protein>